<organism evidence="1">
    <name type="scientific">Ackermannviridae sp</name>
    <dbReference type="NCBI Taxonomy" id="2831612"/>
    <lineage>
        <taxon>Viruses</taxon>
        <taxon>Duplodnaviria</taxon>
        <taxon>Heunggongvirae</taxon>
        <taxon>Uroviricota</taxon>
        <taxon>Caudoviricetes</taxon>
        <taxon>Pantevenvirales</taxon>
        <taxon>Ackermannviridae</taxon>
    </lineage>
</organism>
<reference evidence="1" key="1">
    <citation type="journal article" date="2021" name="Proc. Natl. Acad. Sci. U.S.A.">
        <title>A Catalog of Tens of Thousands of Viruses from Human Metagenomes Reveals Hidden Associations with Chronic Diseases.</title>
        <authorList>
            <person name="Tisza M.J."/>
            <person name="Buck C.B."/>
        </authorList>
    </citation>
    <scope>NUCLEOTIDE SEQUENCE</scope>
    <source>
        <strain evidence="1">CtoGb15</strain>
    </source>
</reference>
<name>A0A8S5VXP8_9CAUD</name>
<protein>
    <submittedName>
        <fullName evidence="1">Uncharacterized protein</fullName>
    </submittedName>
</protein>
<sequence>MTDKDFLLRLAFAELAYATNLRSAAKEKLEKAADIMDSVQKHLQEAMHTDEV</sequence>
<evidence type="ECO:0000313" key="1">
    <source>
        <dbReference type="EMBL" id="DAI06114.1"/>
    </source>
</evidence>
<accession>A0A8S5VXP8</accession>
<proteinExistence type="predicted"/>
<dbReference type="EMBL" id="BK024707">
    <property type="protein sequence ID" value="DAI06114.1"/>
    <property type="molecule type" value="Genomic_DNA"/>
</dbReference>